<organism evidence="1 2">
    <name type="scientific">Hydnum rufescens UP504</name>
    <dbReference type="NCBI Taxonomy" id="1448309"/>
    <lineage>
        <taxon>Eukaryota</taxon>
        <taxon>Fungi</taxon>
        <taxon>Dikarya</taxon>
        <taxon>Basidiomycota</taxon>
        <taxon>Agaricomycotina</taxon>
        <taxon>Agaricomycetes</taxon>
        <taxon>Cantharellales</taxon>
        <taxon>Hydnaceae</taxon>
        <taxon>Hydnum</taxon>
    </lineage>
</organism>
<protein>
    <submittedName>
        <fullName evidence="1">Uncharacterized protein</fullName>
    </submittedName>
</protein>
<feature type="non-terminal residue" evidence="1">
    <location>
        <position position="1"/>
    </location>
</feature>
<evidence type="ECO:0000313" key="2">
    <source>
        <dbReference type="Proteomes" id="UP000886523"/>
    </source>
</evidence>
<dbReference type="Proteomes" id="UP000886523">
    <property type="component" value="Unassembled WGS sequence"/>
</dbReference>
<dbReference type="EMBL" id="MU128910">
    <property type="protein sequence ID" value="KAF9520915.1"/>
    <property type="molecule type" value="Genomic_DNA"/>
</dbReference>
<comment type="caution">
    <text evidence="1">The sequence shown here is derived from an EMBL/GenBank/DDBJ whole genome shotgun (WGS) entry which is preliminary data.</text>
</comment>
<feature type="non-terminal residue" evidence="1">
    <location>
        <position position="298"/>
    </location>
</feature>
<name>A0A9P6E2R3_9AGAM</name>
<dbReference type="OrthoDB" id="10003767at2759"/>
<evidence type="ECO:0000313" key="1">
    <source>
        <dbReference type="EMBL" id="KAF9520915.1"/>
    </source>
</evidence>
<accession>A0A9P6E2R3</accession>
<dbReference type="AlphaFoldDB" id="A0A9P6E2R3"/>
<proteinExistence type="predicted"/>
<gene>
    <name evidence="1" type="ORF">BS47DRAFT_1273073</name>
</gene>
<sequence length="298" mass="33347">LWPQPPGISLQSIYKETPMAVKEVIAAQVARWTIELFNLRFDSIGSLREVGGGAGFEVGPISTDIFNVDGRAKLAMLDRGPWKTVKEYFLACAQRELDCLRVLFTQDASEQYKKILEENQVRVERSMSLLIDIVNKCQGLDGDDPEFAPFALDTQAFEPESIYVSPGDPSKILCVTNWKNTTARPLWHCARLPRWIGDSMYQSEDTTERARLAKIFRRIAGSLSPRFVSGLESDHVRQALEDVCQYDASKDGFFVLPTLESIAATLPGDQDFEGLKRLLDPKTDVGRVARISLLTQGS</sequence>
<keyword evidence="2" id="KW-1185">Reference proteome</keyword>
<reference evidence="1" key="1">
    <citation type="journal article" date="2020" name="Nat. Commun.">
        <title>Large-scale genome sequencing of mycorrhizal fungi provides insights into the early evolution of symbiotic traits.</title>
        <authorList>
            <person name="Miyauchi S."/>
            <person name="Kiss E."/>
            <person name="Kuo A."/>
            <person name="Drula E."/>
            <person name="Kohler A."/>
            <person name="Sanchez-Garcia M."/>
            <person name="Morin E."/>
            <person name="Andreopoulos B."/>
            <person name="Barry K.W."/>
            <person name="Bonito G."/>
            <person name="Buee M."/>
            <person name="Carver A."/>
            <person name="Chen C."/>
            <person name="Cichocki N."/>
            <person name="Clum A."/>
            <person name="Culley D."/>
            <person name="Crous P.W."/>
            <person name="Fauchery L."/>
            <person name="Girlanda M."/>
            <person name="Hayes R.D."/>
            <person name="Keri Z."/>
            <person name="LaButti K."/>
            <person name="Lipzen A."/>
            <person name="Lombard V."/>
            <person name="Magnuson J."/>
            <person name="Maillard F."/>
            <person name="Murat C."/>
            <person name="Nolan M."/>
            <person name="Ohm R.A."/>
            <person name="Pangilinan J."/>
            <person name="Pereira M.F."/>
            <person name="Perotto S."/>
            <person name="Peter M."/>
            <person name="Pfister S."/>
            <person name="Riley R."/>
            <person name="Sitrit Y."/>
            <person name="Stielow J.B."/>
            <person name="Szollosi G."/>
            <person name="Zifcakova L."/>
            <person name="Stursova M."/>
            <person name="Spatafora J.W."/>
            <person name="Tedersoo L."/>
            <person name="Vaario L.M."/>
            <person name="Yamada A."/>
            <person name="Yan M."/>
            <person name="Wang P."/>
            <person name="Xu J."/>
            <person name="Bruns T."/>
            <person name="Baldrian P."/>
            <person name="Vilgalys R."/>
            <person name="Dunand C."/>
            <person name="Henrissat B."/>
            <person name="Grigoriev I.V."/>
            <person name="Hibbett D."/>
            <person name="Nagy L.G."/>
            <person name="Martin F.M."/>
        </authorList>
    </citation>
    <scope>NUCLEOTIDE SEQUENCE</scope>
    <source>
        <strain evidence="1">UP504</strain>
    </source>
</reference>